<feature type="compositionally biased region" description="Low complexity" evidence="1">
    <location>
        <begin position="663"/>
        <end position="673"/>
    </location>
</feature>
<feature type="domain" description="Rab-GAP TBC" evidence="2">
    <location>
        <begin position="151"/>
        <end position="460"/>
    </location>
</feature>
<dbReference type="PANTHER" id="PTHR47219">
    <property type="entry name" value="RAB GTPASE-ACTIVATING PROTEIN 1-LIKE"/>
    <property type="match status" value="1"/>
</dbReference>
<dbReference type="InterPro" id="IPR000195">
    <property type="entry name" value="Rab-GAP-TBC_dom"/>
</dbReference>
<protein>
    <recommendedName>
        <fullName evidence="2">Rab-GAP TBC domain-containing protein</fullName>
    </recommendedName>
</protein>
<sequence length="760" mass="87503">MGTQVDCGENSFWSSLDLSKNGSSLLNKLLLKAARTASSPIDLTSMVRKEEKRYVYHPDAISYFILRERSNCLPEESQIEMKKYNLDYSRLNLFIRERKVNEKILRTLSNDNLSHKEDRQQDLLKIWRQNILPNWRTGYPPKKIRQYFWEGIPSPIRGQVWSLLLIDKLGITRELFDACLSESRRHLESDGINQRCASADYTTQKSPAFTTNNIFFNSSFDLTNLKTDSTSCKGCNFIFRKLNTVPIKREYTRASAMNYSTFSSNSISLMRMPRCDRRSSTNPLIMSSGSSNLDSLEFGSLSLTDRVISPRGVKSDDICRTFPDLRLFQFGNPYHEKLHDLLATYITYKPEVGYVPGMSLLAGMLLIVFDNVYDAFVIFANILARPCHQAFYSLNEEQFLVYVNAFDKLFAEYLPHLYAHIKAVGLETNMFLFDWFFTIFSGTLPLETAMRLWDLYFIYEESALFYAALAILKLFEKDLLLCSFNELFSFLTDMTLPNALTPEVLITTMYSFHHHQQQQHHHSTKRHTIASSRIKTSRQHISSQESLFSMHQLLSVFKDDLSESLNKFSSSTNTNNNNNLYTSQISFNELPRPYHHLDHSARSPREISDESDGAVDIDDQYFNFNTKELSYHWELTKRSSNNSNNNSSGSMDRMIIRELHNVTNNNNNNSNLNKGIHKTNTSEVKKRRCTNPCFSYHLTRLSSSSSSTPENKLSGGTHSYKSQSADYSQRIMNDDASTFKPVVGNSNLQESRTTSSEMIP</sequence>
<feature type="region of interest" description="Disordered" evidence="1">
    <location>
        <begin position="663"/>
        <end position="684"/>
    </location>
</feature>
<dbReference type="Gene3D" id="1.10.8.270">
    <property type="entry name" value="putative rabgap domain of human tbc1 domain family member 14 like domains"/>
    <property type="match status" value="1"/>
</dbReference>
<dbReference type="GO" id="GO:0031267">
    <property type="term" value="F:small GTPase binding"/>
    <property type="evidence" value="ECO:0007669"/>
    <property type="project" value="TreeGrafter"/>
</dbReference>
<keyword evidence="3" id="KW-1185">Reference proteome</keyword>
<name>A0AA85KFB9_TRIRE</name>
<reference evidence="3" key="1">
    <citation type="submission" date="2022-06" db="EMBL/GenBank/DDBJ databases">
        <authorList>
            <person name="Berger JAMES D."/>
            <person name="Berger JAMES D."/>
        </authorList>
    </citation>
    <scope>NUCLEOTIDE SEQUENCE [LARGE SCALE GENOMIC DNA]</scope>
</reference>
<evidence type="ECO:0000256" key="1">
    <source>
        <dbReference type="SAM" id="MobiDB-lite"/>
    </source>
</evidence>
<dbReference type="Proteomes" id="UP000050795">
    <property type="component" value="Unassembled WGS sequence"/>
</dbReference>
<dbReference type="PANTHER" id="PTHR47219:SF15">
    <property type="entry name" value="TBC1 DOMAIN FAMILY MEMBER 12 ISOFORM X1"/>
    <property type="match status" value="1"/>
</dbReference>
<feature type="region of interest" description="Disordered" evidence="1">
    <location>
        <begin position="700"/>
        <end position="760"/>
    </location>
</feature>
<dbReference type="SMART" id="SM00164">
    <property type="entry name" value="TBC"/>
    <property type="match status" value="1"/>
</dbReference>
<feature type="compositionally biased region" description="Polar residues" evidence="1">
    <location>
        <begin position="744"/>
        <end position="760"/>
    </location>
</feature>
<dbReference type="SUPFAM" id="SSF47923">
    <property type="entry name" value="Ypt/Rab-GAP domain of gyp1p"/>
    <property type="match status" value="2"/>
</dbReference>
<dbReference type="GO" id="GO:0005096">
    <property type="term" value="F:GTPase activator activity"/>
    <property type="evidence" value="ECO:0007669"/>
    <property type="project" value="TreeGrafter"/>
</dbReference>
<reference evidence="4 5" key="2">
    <citation type="submission" date="2023-11" db="UniProtKB">
        <authorList>
            <consortium name="WormBaseParasite"/>
        </authorList>
    </citation>
    <scope>IDENTIFICATION</scope>
</reference>
<dbReference type="InterPro" id="IPR035969">
    <property type="entry name" value="Rab-GAP_TBC_sf"/>
</dbReference>
<evidence type="ECO:0000313" key="5">
    <source>
        <dbReference type="WBParaSite" id="TREG1_82070.2"/>
    </source>
</evidence>
<dbReference type="WBParaSite" id="TREG1_82070.3">
    <property type="protein sequence ID" value="TREG1_82070.3"/>
    <property type="gene ID" value="TREG1_82070"/>
</dbReference>
<dbReference type="WBParaSite" id="TREG1_82070.1">
    <property type="protein sequence ID" value="TREG1_82070.1"/>
    <property type="gene ID" value="TREG1_82070"/>
</dbReference>
<feature type="compositionally biased region" description="Polar residues" evidence="1">
    <location>
        <begin position="708"/>
        <end position="731"/>
    </location>
</feature>
<dbReference type="InterPro" id="IPR050302">
    <property type="entry name" value="Rab_GAP_TBC_domain"/>
</dbReference>
<organism evidence="3 4">
    <name type="scientific">Trichobilharzia regenti</name>
    <name type="common">Nasal bird schistosome</name>
    <dbReference type="NCBI Taxonomy" id="157069"/>
    <lineage>
        <taxon>Eukaryota</taxon>
        <taxon>Metazoa</taxon>
        <taxon>Spiralia</taxon>
        <taxon>Lophotrochozoa</taxon>
        <taxon>Platyhelminthes</taxon>
        <taxon>Trematoda</taxon>
        <taxon>Digenea</taxon>
        <taxon>Strigeidida</taxon>
        <taxon>Schistosomatoidea</taxon>
        <taxon>Schistosomatidae</taxon>
        <taxon>Trichobilharzia</taxon>
    </lineage>
</organism>
<dbReference type="PROSITE" id="PS50086">
    <property type="entry name" value="TBC_RABGAP"/>
    <property type="match status" value="1"/>
</dbReference>
<dbReference type="Gene3D" id="1.10.10.750">
    <property type="entry name" value="Ypt/Rab-GAP domain of gyp1p, domain 1"/>
    <property type="match status" value="1"/>
</dbReference>
<dbReference type="AlphaFoldDB" id="A0AA85KFB9"/>
<accession>A0AA85KFB9</accession>
<evidence type="ECO:0000313" key="3">
    <source>
        <dbReference type="Proteomes" id="UP000050795"/>
    </source>
</evidence>
<dbReference type="Gene3D" id="1.10.472.80">
    <property type="entry name" value="Ypt/Rab-GAP domain of gyp1p, domain 3"/>
    <property type="match status" value="1"/>
</dbReference>
<dbReference type="WBParaSite" id="TREG1_82070.2">
    <property type="protein sequence ID" value="TREG1_82070.2"/>
    <property type="gene ID" value="TREG1_82070"/>
</dbReference>
<evidence type="ECO:0000313" key="4">
    <source>
        <dbReference type="WBParaSite" id="TREG1_82070.1"/>
    </source>
</evidence>
<dbReference type="Pfam" id="PF00566">
    <property type="entry name" value="RabGAP-TBC"/>
    <property type="match status" value="1"/>
</dbReference>
<evidence type="ECO:0000259" key="2">
    <source>
        <dbReference type="PROSITE" id="PS50086"/>
    </source>
</evidence>
<proteinExistence type="predicted"/>